<feature type="compositionally biased region" description="Basic and acidic residues" evidence="1">
    <location>
        <begin position="1"/>
        <end position="25"/>
    </location>
</feature>
<protein>
    <submittedName>
        <fullName evidence="2">Uncharacterized protein</fullName>
    </submittedName>
</protein>
<keyword evidence="3" id="KW-1185">Reference proteome</keyword>
<evidence type="ECO:0000256" key="1">
    <source>
        <dbReference type="SAM" id="MobiDB-lite"/>
    </source>
</evidence>
<name>A0ABN2X036_9ACTN</name>
<proteinExistence type="predicted"/>
<feature type="region of interest" description="Disordered" evidence="1">
    <location>
        <begin position="1"/>
        <end position="36"/>
    </location>
</feature>
<dbReference type="Proteomes" id="UP001501161">
    <property type="component" value="Unassembled WGS sequence"/>
</dbReference>
<dbReference type="EMBL" id="BAAAMQ010000009">
    <property type="protein sequence ID" value="GAA2102075.1"/>
    <property type="molecule type" value="Genomic_DNA"/>
</dbReference>
<sequence>MTDDRGVGDQEERLGDEGEERRDGQAQDLPVDGLHVAQGREKGRLGLLRGWHAPDQSGLLVIPNTGHPGSSRCIGLPEQALLVDVPGQLKE</sequence>
<evidence type="ECO:0000313" key="2">
    <source>
        <dbReference type="EMBL" id="GAA2102075.1"/>
    </source>
</evidence>
<accession>A0ABN2X036</accession>
<comment type="caution">
    <text evidence="2">The sequence shown here is derived from an EMBL/GenBank/DDBJ whole genome shotgun (WGS) entry which is preliminary data.</text>
</comment>
<organism evidence="2 3">
    <name type="scientific">Nocardioides furvisabuli</name>
    <dbReference type="NCBI Taxonomy" id="375542"/>
    <lineage>
        <taxon>Bacteria</taxon>
        <taxon>Bacillati</taxon>
        <taxon>Actinomycetota</taxon>
        <taxon>Actinomycetes</taxon>
        <taxon>Propionibacteriales</taxon>
        <taxon>Nocardioidaceae</taxon>
        <taxon>Nocardioides</taxon>
    </lineage>
</organism>
<gene>
    <name evidence="2" type="ORF">GCM10009726_12820</name>
</gene>
<reference evidence="2 3" key="1">
    <citation type="journal article" date="2019" name="Int. J. Syst. Evol. Microbiol.">
        <title>The Global Catalogue of Microorganisms (GCM) 10K type strain sequencing project: providing services to taxonomists for standard genome sequencing and annotation.</title>
        <authorList>
            <consortium name="The Broad Institute Genomics Platform"/>
            <consortium name="The Broad Institute Genome Sequencing Center for Infectious Disease"/>
            <person name="Wu L."/>
            <person name="Ma J."/>
        </authorList>
    </citation>
    <scope>NUCLEOTIDE SEQUENCE [LARGE SCALE GENOMIC DNA]</scope>
    <source>
        <strain evidence="2 3">JCM 13813</strain>
    </source>
</reference>
<evidence type="ECO:0000313" key="3">
    <source>
        <dbReference type="Proteomes" id="UP001501161"/>
    </source>
</evidence>